<name>A0A2Z2K880_9BACL</name>
<gene>
    <name evidence="7" type="ORF">B9T62_00340</name>
</gene>
<dbReference type="GO" id="GO:0003677">
    <property type="term" value="F:DNA binding"/>
    <property type="evidence" value="ECO:0007669"/>
    <property type="project" value="InterPro"/>
</dbReference>
<dbReference type="PANTHER" id="PTHR43133">
    <property type="entry name" value="RNA POLYMERASE ECF-TYPE SIGMA FACTO"/>
    <property type="match status" value="1"/>
</dbReference>
<organism evidence="7 8">
    <name type="scientific">Paenibacillus donghaensis</name>
    <dbReference type="NCBI Taxonomy" id="414771"/>
    <lineage>
        <taxon>Bacteria</taxon>
        <taxon>Bacillati</taxon>
        <taxon>Bacillota</taxon>
        <taxon>Bacilli</taxon>
        <taxon>Bacillales</taxon>
        <taxon>Paenibacillaceae</taxon>
        <taxon>Paenibacillus</taxon>
    </lineage>
</organism>
<dbReference type="Pfam" id="PF04542">
    <property type="entry name" value="Sigma70_r2"/>
    <property type="match status" value="1"/>
</dbReference>
<dbReference type="AlphaFoldDB" id="A0A2Z2K880"/>
<evidence type="ECO:0000256" key="2">
    <source>
        <dbReference type="ARBA" id="ARBA00023015"/>
    </source>
</evidence>
<dbReference type="InterPro" id="IPR013249">
    <property type="entry name" value="RNA_pol_sigma70_r4_t2"/>
</dbReference>
<dbReference type="Pfam" id="PF08281">
    <property type="entry name" value="Sigma70_r4_2"/>
    <property type="match status" value="1"/>
</dbReference>
<evidence type="ECO:0000259" key="5">
    <source>
        <dbReference type="Pfam" id="PF04542"/>
    </source>
</evidence>
<evidence type="ECO:0000313" key="7">
    <source>
        <dbReference type="EMBL" id="ASA19435.1"/>
    </source>
</evidence>
<dbReference type="KEGG" id="pdh:B9T62_00340"/>
<dbReference type="GO" id="GO:0016987">
    <property type="term" value="F:sigma factor activity"/>
    <property type="evidence" value="ECO:0007669"/>
    <property type="project" value="UniProtKB-KW"/>
</dbReference>
<dbReference type="OrthoDB" id="9794508at2"/>
<keyword evidence="8" id="KW-1185">Reference proteome</keyword>
<dbReference type="InterPro" id="IPR013324">
    <property type="entry name" value="RNA_pol_sigma_r3/r4-like"/>
</dbReference>
<proteinExistence type="inferred from homology"/>
<evidence type="ECO:0000313" key="8">
    <source>
        <dbReference type="Proteomes" id="UP000249890"/>
    </source>
</evidence>
<dbReference type="Gene3D" id="1.10.10.10">
    <property type="entry name" value="Winged helix-like DNA-binding domain superfamily/Winged helix DNA-binding domain"/>
    <property type="match status" value="1"/>
</dbReference>
<evidence type="ECO:0000256" key="3">
    <source>
        <dbReference type="ARBA" id="ARBA00023082"/>
    </source>
</evidence>
<dbReference type="PANTHER" id="PTHR43133:SF60">
    <property type="entry name" value="RNA POLYMERASE SIGMA FACTOR SIGV"/>
    <property type="match status" value="1"/>
</dbReference>
<dbReference type="SUPFAM" id="SSF88946">
    <property type="entry name" value="Sigma2 domain of RNA polymerase sigma factors"/>
    <property type="match status" value="1"/>
</dbReference>
<dbReference type="NCBIfam" id="TIGR02937">
    <property type="entry name" value="sigma70-ECF"/>
    <property type="match status" value="1"/>
</dbReference>
<evidence type="ECO:0000256" key="4">
    <source>
        <dbReference type="ARBA" id="ARBA00023163"/>
    </source>
</evidence>
<dbReference type="GO" id="GO:0006352">
    <property type="term" value="P:DNA-templated transcription initiation"/>
    <property type="evidence" value="ECO:0007669"/>
    <property type="project" value="InterPro"/>
</dbReference>
<dbReference type="InterPro" id="IPR014284">
    <property type="entry name" value="RNA_pol_sigma-70_dom"/>
</dbReference>
<dbReference type="InterPro" id="IPR039425">
    <property type="entry name" value="RNA_pol_sigma-70-like"/>
</dbReference>
<dbReference type="InterPro" id="IPR036388">
    <property type="entry name" value="WH-like_DNA-bd_sf"/>
</dbReference>
<dbReference type="Proteomes" id="UP000249890">
    <property type="component" value="Chromosome"/>
</dbReference>
<sequence>MNIITRIQSGDETALRLLMDEYGNLLLRTACLLLKDRQTAEEAVQDTFIQAYAKIGQLHDPAKLKPWLLRIVLNRCRMRQRTWSWRHIFPGGDALLRADEESASSAGAEERVIAQWNNLRLTEAVQSLKYLYRECVTLYYFHELSVQEISAQLEIPENTIKSRLARGRALLKKELEKEDVYDG</sequence>
<keyword evidence="2" id="KW-0805">Transcription regulation</keyword>
<feature type="domain" description="RNA polymerase sigma-70 region 2" evidence="5">
    <location>
        <begin position="18"/>
        <end position="82"/>
    </location>
</feature>
<accession>A0A2Z2K880</accession>
<dbReference type="CDD" id="cd06171">
    <property type="entry name" value="Sigma70_r4"/>
    <property type="match status" value="1"/>
</dbReference>
<comment type="similarity">
    <text evidence="1">Belongs to the sigma-70 factor family. ECF subfamily.</text>
</comment>
<dbReference type="InterPro" id="IPR007627">
    <property type="entry name" value="RNA_pol_sigma70_r2"/>
</dbReference>
<dbReference type="RefSeq" id="WP_087913460.1">
    <property type="nucleotide sequence ID" value="NZ_CP021780.1"/>
</dbReference>
<dbReference type="EMBL" id="CP021780">
    <property type="protein sequence ID" value="ASA19435.1"/>
    <property type="molecule type" value="Genomic_DNA"/>
</dbReference>
<dbReference type="Gene3D" id="1.10.1740.10">
    <property type="match status" value="1"/>
</dbReference>
<evidence type="ECO:0000256" key="1">
    <source>
        <dbReference type="ARBA" id="ARBA00010641"/>
    </source>
</evidence>
<protein>
    <submittedName>
        <fullName evidence="7">RNA polymerase</fullName>
    </submittedName>
</protein>
<keyword evidence="4" id="KW-0804">Transcription</keyword>
<feature type="domain" description="RNA polymerase sigma factor 70 region 4 type 2" evidence="6">
    <location>
        <begin position="120"/>
        <end position="171"/>
    </location>
</feature>
<dbReference type="SUPFAM" id="SSF88659">
    <property type="entry name" value="Sigma3 and sigma4 domains of RNA polymerase sigma factors"/>
    <property type="match status" value="1"/>
</dbReference>
<keyword evidence="3" id="KW-0731">Sigma factor</keyword>
<reference evidence="7 8" key="1">
    <citation type="submission" date="2017-06" db="EMBL/GenBank/DDBJ databases">
        <title>Complete genome sequence of Paenibacillus donghaensis KCTC 13049T isolated from East Sea sediment, South Korea.</title>
        <authorList>
            <person name="Jung B.K."/>
            <person name="Hong S.-J."/>
            <person name="Shin J.-H."/>
        </authorList>
    </citation>
    <scope>NUCLEOTIDE SEQUENCE [LARGE SCALE GENOMIC DNA]</scope>
    <source>
        <strain evidence="7 8">KCTC 13049</strain>
    </source>
</reference>
<evidence type="ECO:0000259" key="6">
    <source>
        <dbReference type="Pfam" id="PF08281"/>
    </source>
</evidence>
<dbReference type="InterPro" id="IPR013325">
    <property type="entry name" value="RNA_pol_sigma_r2"/>
</dbReference>